<evidence type="ECO:0000313" key="4">
    <source>
        <dbReference type="EMBL" id="CAF0721666.1"/>
    </source>
</evidence>
<evidence type="ECO:0000256" key="1">
    <source>
        <dbReference type="ARBA" id="ARBA00006461"/>
    </source>
</evidence>
<evidence type="ECO:0000313" key="5">
    <source>
        <dbReference type="Proteomes" id="UP000663879"/>
    </source>
</evidence>
<feature type="compositionally biased region" description="Low complexity" evidence="3">
    <location>
        <begin position="292"/>
        <end position="304"/>
    </location>
</feature>
<evidence type="ECO:0000256" key="3">
    <source>
        <dbReference type="SAM" id="MobiDB-lite"/>
    </source>
</evidence>
<dbReference type="Proteomes" id="UP000663879">
    <property type="component" value="Unassembled WGS sequence"/>
</dbReference>
<dbReference type="GO" id="GO:0003677">
    <property type="term" value="F:DNA binding"/>
    <property type="evidence" value="ECO:0007669"/>
    <property type="project" value="TreeGrafter"/>
</dbReference>
<feature type="compositionally biased region" description="Low complexity" evidence="3">
    <location>
        <begin position="191"/>
        <end position="213"/>
    </location>
</feature>
<keyword evidence="2" id="KW-0175">Coiled coil</keyword>
<dbReference type="PANTHER" id="PTHR22691">
    <property type="entry name" value="YEAST SPT2-RELATED"/>
    <property type="match status" value="1"/>
</dbReference>
<evidence type="ECO:0000256" key="2">
    <source>
        <dbReference type="ARBA" id="ARBA00023054"/>
    </source>
</evidence>
<dbReference type="GO" id="GO:0006360">
    <property type="term" value="P:transcription by RNA polymerase I"/>
    <property type="evidence" value="ECO:0007669"/>
    <property type="project" value="TreeGrafter"/>
</dbReference>
<feature type="compositionally biased region" description="Basic and acidic residues" evidence="3">
    <location>
        <begin position="58"/>
        <end position="87"/>
    </location>
</feature>
<protein>
    <recommendedName>
        <fullName evidence="6">Protein SPT2 homolog</fullName>
    </recommendedName>
</protein>
<feature type="region of interest" description="Disordered" evidence="3">
    <location>
        <begin position="58"/>
        <end position="332"/>
    </location>
</feature>
<sequence length="420" mass="48039">MTMTSKLDFNVILAKAEKNSNQAQKLLEEKKLQLKKLQDQKKAQPSKEAALVYLEKKKEEARKRAEQEARELLEKKRNKLLAEKQNEQKTSTKKPIAPTKPSNTTKPQAKAPAQTTKSSSSAKPTTSKPVQTNKKPSSSKVPPPGPQKPALSYQDILKLADQNKDKPKTDSTKPKESLSLNKIPSKPVKNSLEPSTSATASSSSSLSSKLTPEQIAKLKEKQKLPSALAHTKPPSHLNKTDINNNKNKLNLDKASLNDKKSVLTETKTNKPSQPSISAWDRIMSDMKKNPNLKKVPNKKNVNSNESDEGDMYEEEEEYDSEMEDFIDDEEEDTEEYRKYIRKMFKYDPNKYKDEDDDIDNMETDYQTLLREEKRSLKLGIMEDIEEMKREAEMERRRLEKKKKRQSESDIDRGSDKKIKK</sequence>
<proteinExistence type="inferred from homology"/>
<dbReference type="AlphaFoldDB" id="A0A813MHR5"/>
<feature type="compositionally biased region" description="Low complexity" evidence="3">
    <location>
        <begin position="109"/>
        <end position="140"/>
    </location>
</feature>
<comment type="caution">
    <text evidence="4">The sequence shown here is derived from an EMBL/GenBank/DDBJ whole genome shotgun (WGS) entry which is preliminary data.</text>
</comment>
<accession>A0A813MHR5</accession>
<evidence type="ECO:0008006" key="6">
    <source>
        <dbReference type="Google" id="ProtNLM"/>
    </source>
</evidence>
<keyword evidence="5" id="KW-1185">Reference proteome</keyword>
<feature type="compositionally biased region" description="Basic and acidic residues" evidence="3">
    <location>
        <begin position="161"/>
        <end position="176"/>
    </location>
</feature>
<feature type="region of interest" description="Disordered" evidence="3">
    <location>
        <begin position="391"/>
        <end position="420"/>
    </location>
</feature>
<name>A0A813MHR5_9BILA</name>
<dbReference type="InterPro" id="IPR013256">
    <property type="entry name" value="Chromatin_SPT2"/>
</dbReference>
<dbReference type="SMART" id="SM00784">
    <property type="entry name" value="SPT2"/>
    <property type="match status" value="1"/>
</dbReference>
<dbReference type="GO" id="GO:0042393">
    <property type="term" value="F:histone binding"/>
    <property type="evidence" value="ECO:0007669"/>
    <property type="project" value="TreeGrafter"/>
</dbReference>
<gene>
    <name evidence="4" type="ORF">OXX778_LOCUS2207</name>
</gene>
<reference evidence="4" key="1">
    <citation type="submission" date="2021-02" db="EMBL/GenBank/DDBJ databases">
        <authorList>
            <person name="Nowell W R."/>
        </authorList>
    </citation>
    <scope>NUCLEOTIDE SEQUENCE</scope>
    <source>
        <strain evidence="4">Ploen Becks lab</strain>
    </source>
</reference>
<dbReference type="PANTHER" id="PTHR22691:SF8">
    <property type="entry name" value="PROTEIN SPT2 HOMOLOG"/>
    <property type="match status" value="1"/>
</dbReference>
<feature type="compositionally biased region" description="Basic and acidic residues" evidence="3">
    <location>
        <begin position="405"/>
        <end position="420"/>
    </location>
</feature>
<comment type="similarity">
    <text evidence="1">Belongs to the SPT2 family.</text>
</comment>
<organism evidence="4 5">
    <name type="scientific">Brachionus calyciflorus</name>
    <dbReference type="NCBI Taxonomy" id="104777"/>
    <lineage>
        <taxon>Eukaryota</taxon>
        <taxon>Metazoa</taxon>
        <taxon>Spiralia</taxon>
        <taxon>Gnathifera</taxon>
        <taxon>Rotifera</taxon>
        <taxon>Eurotatoria</taxon>
        <taxon>Monogononta</taxon>
        <taxon>Pseudotrocha</taxon>
        <taxon>Ploima</taxon>
        <taxon>Brachionidae</taxon>
        <taxon>Brachionus</taxon>
    </lineage>
</organism>
<feature type="compositionally biased region" description="Acidic residues" evidence="3">
    <location>
        <begin position="305"/>
        <end position="332"/>
    </location>
</feature>
<dbReference type="GO" id="GO:0005730">
    <property type="term" value="C:nucleolus"/>
    <property type="evidence" value="ECO:0007669"/>
    <property type="project" value="TreeGrafter"/>
</dbReference>
<dbReference type="Pfam" id="PF08243">
    <property type="entry name" value="SPT2"/>
    <property type="match status" value="1"/>
</dbReference>
<dbReference type="GO" id="GO:0006334">
    <property type="term" value="P:nucleosome assembly"/>
    <property type="evidence" value="ECO:0007669"/>
    <property type="project" value="TreeGrafter"/>
</dbReference>
<dbReference type="EMBL" id="CAJNOC010000165">
    <property type="protein sequence ID" value="CAF0721666.1"/>
    <property type="molecule type" value="Genomic_DNA"/>
</dbReference>
<feature type="compositionally biased region" description="Basic and acidic residues" evidence="3">
    <location>
        <begin position="249"/>
        <end position="262"/>
    </location>
</feature>
<feature type="compositionally biased region" description="Polar residues" evidence="3">
    <location>
        <begin position="263"/>
        <end position="276"/>
    </location>
</feature>